<dbReference type="Proteomes" id="UP000317982">
    <property type="component" value="Unassembled WGS sequence"/>
</dbReference>
<keyword evidence="3" id="KW-1185">Reference proteome</keyword>
<keyword evidence="1" id="KW-0732">Signal</keyword>
<feature type="signal peptide" evidence="1">
    <location>
        <begin position="1"/>
        <end position="37"/>
    </location>
</feature>
<dbReference type="EMBL" id="VIRS01000032">
    <property type="protein sequence ID" value="TQS40924.1"/>
    <property type="molecule type" value="Genomic_DNA"/>
</dbReference>
<dbReference type="NCBIfam" id="TIGR02913">
    <property type="entry name" value="HAF_rpt"/>
    <property type="match status" value="1"/>
</dbReference>
<evidence type="ECO:0008006" key="4">
    <source>
        <dbReference type="Google" id="ProtNLM"/>
    </source>
</evidence>
<dbReference type="InParanoid" id="A0A545AHX2"/>
<dbReference type="InterPro" id="IPR014262">
    <property type="entry name" value="HAF_rpt"/>
</dbReference>
<accession>A0A545AHX2</accession>
<organism evidence="2 3">
    <name type="scientific">Cryptosporangium phraense</name>
    <dbReference type="NCBI Taxonomy" id="2593070"/>
    <lineage>
        <taxon>Bacteria</taxon>
        <taxon>Bacillati</taxon>
        <taxon>Actinomycetota</taxon>
        <taxon>Actinomycetes</taxon>
        <taxon>Cryptosporangiales</taxon>
        <taxon>Cryptosporangiaceae</taxon>
        <taxon>Cryptosporangium</taxon>
    </lineage>
</organism>
<feature type="chain" id="PRO_5039584778" description="HAF repeat-containing protein" evidence="1">
    <location>
        <begin position="38"/>
        <end position="362"/>
    </location>
</feature>
<dbReference type="OrthoDB" id="3985792at2"/>
<dbReference type="AlphaFoldDB" id="A0A545AHX2"/>
<protein>
    <recommendedName>
        <fullName evidence="4">HAF repeat-containing protein</fullName>
    </recommendedName>
</protein>
<sequence length="362" mass="36870">MEPRTVPTGTRLIALIARSLVAAALAVVAGAAVPAGAGASPGPGGAFVDLTASGGESRAVRLAPRGALVGNSAPAPDGTYTGFVRFPDGATRSLGPLGPHAQALDDQGDAVGCTAAGTGLYWHDDTLTYLTRPGRSTCLYAINDRGEIAGASAAPGGGERAFVWRNGVYTDLATPAGRASTPIAINERGQVLARVFGVTASVPIRATLWTDGRPADVGEMVPSALNDDGVVVGTSNGHPIRWADGRSTDLLPAGGSNVSVADVNRAGDVVGTVNDRPALWHDGRLTYLADAGEATAINDRGDVTGVVRAGDVPTVFRWRHGTLRRLPNPPGTTYCYPVGVDSSGTVAGNVTVGNVNHAVLWT</sequence>
<proteinExistence type="predicted"/>
<comment type="caution">
    <text evidence="2">The sequence shown here is derived from an EMBL/GenBank/DDBJ whole genome shotgun (WGS) entry which is preliminary data.</text>
</comment>
<dbReference type="RefSeq" id="WP_142708688.1">
    <property type="nucleotide sequence ID" value="NZ_VIRS01000032.1"/>
</dbReference>
<evidence type="ECO:0000313" key="3">
    <source>
        <dbReference type="Proteomes" id="UP000317982"/>
    </source>
</evidence>
<evidence type="ECO:0000313" key="2">
    <source>
        <dbReference type="EMBL" id="TQS40924.1"/>
    </source>
</evidence>
<evidence type="ECO:0000256" key="1">
    <source>
        <dbReference type="SAM" id="SignalP"/>
    </source>
</evidence>
<reference evidence="2 3" key="1">
    <citation type="submission" date="2019-07" db="EMBL/GenBank/DDBJ databases">
        <title>Cryptosporangium phraense sp. nov., isolated from plant litter.</title>
        <authorList>
            <person name="Suriyachadkun C."/>
        </authorList>
    </citation>
    <scope>NUCLEOTIDE SEQUENCE [LARGE SCALE GENOMIC DNA]</scope>
    <source>
        <strain evidence="2 3">A-T 5661</strain>
    </source>
</reference>
<gene>
    <name evidence="2" type="ORF">FL583_32390</name>
</gene>
<name>A0A545AHX2_9ACTN</name>